<reference evidence="1 2" key="1">
    <citation type="submission" date="2020-04" db="EMBL/GenBank/DDBJ databases">
        <title>Perkinsus chesapeaki whole genome sequence.</title>
        <authorList>
            <person name="Bogema D.R."/>
        </authorList>
    </citation>
    <scope>NUCLEOTIDE SEQUENCE [LARGE SCALE GENOMIC DNA]</scope>
    <source>
        <strain evidence="1">ATCC PRA-425</strain>
    </source>
</reference>
<proteinExistence type="predicted"/>
<protein>
    <submittedName>
        <fullName evidence="1">Uncharacterized protein</fullName>
    </submittedName>
</protein>
<dbReference type="Proteomes" id="UP000591131">
    <property type="component" value="Unassembled WGS sequence"/>
</dbReference>
<name>A0A7J6KK14_PERCH</name>
<organism evidence="1 2">
    <name type="scientific">Perkinsus chesapeaki</name>
    <name type="common">Clam parasite</name>
    <name type="synonym">Perkinsus andrewsi</name>
    <dbReference type="NCBI Taxonomy" id="330153"/>
    <lineage>
        <taxon>Eukaryota</taxon>
        <taxon>Sar</taxon>
        <taxon>Alveolata</taxon>
        <taxon>Perkinsozoa</taxon>
        <taxon>Perkinsea</taxon>
        <taxon>Perkinsida</taxon>
        <taxon>Perkinsidae</taxon>
        <taxon>Perkinsus</taxon>
    </lineage>
</organism>
<dbReference type="AlphaFoldDB" id="A0A7J6KK14"/>
<dbReference type="EMBL" id="JAAPAO010002906">
    <property type="protein sequence ID" value="KAF4647029.1"/>
    <property type="molecule type" value="Genomic_DNA"/>
</dbReference>
<feature type="non-terminal residue" evidence="1">
    <location>
        <position position="126"/>
    </location>
</feature>
<keyword evidence="2" id="KW-1185">Reference proteome</keyword>
<accession>A0A7J6KK14</accession>
<evidence type="ECO:0000313" key="1">
    <source>
        <dbReference type="EMBL" id="KAF4647029.1"/>
    </source>
</evidence>
<sequence length="126" mass="14066">VCSPVTHLGSFWSIKNNHLQCSCRKDVEGFRELYSKRSKSKRDYFALAGKLVDYPNSHPRARLASDLIRSIIGSFQTPWDERVQLGEGEARQIATLLDVLRQEIETPCSHSSGSGNVAILECDASN</sequence>
<evidence type="ECO:0000313" key="2">
    <source>
        <dbReference type="Proteomes" id="UP000591131"/>
    </source>
</evidence>
<gene>
    <name evidence="1" type="ORF">FOL47_005205</name>
</gene>
<feature type="non-terminal residue" evidence="1">
    <location>
        <position position="1"/>
    </location>
</feature>
<comment type="caution">
    <text evidence="1">The sequence shown here is derived from an EMBL/GenBank/DDBJ whole genome shotgun (WGS) entry which is preliminary data.</text>
</comment>